<dbReference type="PANTHER" id="PTHR38445">
    <property type="entry name" value="HTH-TYPE TRANSCRIPTIONAL REPRESSOR YTRA"/>
    <property type="match status" value="1"/>
</dbReference>
<accession>D5WU88</accession>
<dbReference type="InterPro" id="IPR036388">
    <property type="entry name" value="WH-like_DNA-bd_sf"/>
</dbReference>
<dbReference type="eggNOG" id="COG1725">
    <property type="taxonomic scope" value="Bacteria"/>
</dbReference>
<dbReference type="GO" id="GO:0003700">
    <property type="term" value="F:DNA-binding transcription factor activity"/>
    <property type="evidence" value="ECO:0007669"/>
    <property type="project" value="InterPro"/>
</dbReference>
<name>D5WU88_KYRT2</name>
<keyword evidence="3" id="KW-0804">Transcription</keyword>
<gene>
    <name evidence="5" type="ordered locus">Btus_2690</name>
</gene>
<reference evidence="5 6" key="1">
    <citation type="journal article" date="2011" name="Stand. Genomic Sci.">
        <title>Complete genome sequence of the thermophilic, hydrogen-oxidizing Bacillus tusciae type strain (T2) and reclassification in the new genus, Kyrpidia gen. nov. as Kyrpidia tusciae comb. nov. and emendation of the family Alicyclobacillaceae da Costa and Rainey, 2010.</title>
        <authorList>
            <person name="Klenk H.P."/>
            <person name="Lapidus A."/>
            <person name="Chertkov O."/>
            <person name="Copeland A."/>
            <person name="Del Rio T.G."/>
            <person name="Nolan M."/>
            <person name="Lucas S."/>
            <person name="Chen F."/>
            <person name="Tice H."/>
            <person name="Cheng J.F."/>
            <person name="Han C."/>
            <person name="Bruce D."/>
            <person name="Goodwin L."/>
            <person name="Pitluck S."/>
            <person name="Pati A."/>
            <person name="Ivanova N."/>
            <person name="Mavromatis K."/>
            <person name="Daum C."/>
            <person name="Chen A."/>
            <person name="Palaniappan K."/>
            <person name="Chang Y.J."/>
            <person name="Land M."/>
            <person name="Hauser L."/>
            <person name="Jeffries C.D."/>
            <person name="Detter J.C."/>
            <person name="Rohde M."/>
            <person name="Abt B."/>
            <person name="Pukall R."/>
            <person name="Goker M."/>
            <person name="Bristow J."/>
            <person name="Markowitz V."/>
            <person name="Hugenholtz P."/>
            <person name="Eisen J.A."/>
        </authorList>
    </citation>
    <scope>NUCLEOTIDE SEQUENCE [LARGE SCALE GENOMIC DNA]</scope>
    <source>
        <strain evidence="5 6">DSM 2912</strain>
    </source>
</reference>
<sequence length="132" mass="15270">MEDLRVGSLHFLLDLSQPLYEQILDQMSGAVARGEIALGQKIPSVREMAQALRVTPNTVMHAYQEMERLGLTETRRGQGTFITTSEQRVARFRDEFARRAVQEFMEKMHHLGFSWEDILRYLRETRGGGEDQ</sequence>
<dbReference type="OrthoDB" id="362473at2"/>
<keyword evidence="1" id="KW-0805">Transcription regulation</keyword>
<organism evidence="5 6">
    <name type="scientific">Kyrpidia tusciae (strain DSM 2912 / NBRC 15312 / T2)</name>
    <name type="common">Bacillus tusciae</name>
    <dbReference type="NCBI Taxonomy" id="562970"/>
    <lineage>
        <taxon>Bacteria</taxon>
        <taxon>Bacillati</taxon>
        <taxon>Bacillota</taxon>
        <taxon>Bacilli</taxon>
        <taxon>Bacillales</taxon>
        <taxon>Alicyclobacillaceae</taxon>
        <taxon>Kyrpidia</taxon>
    </lineage>
</organism>
<dbReference type="HOGENOM" id="CLU_017584_10_0_9"/>
<feature type="domain" description="HTH gntR-type" evidence="4">
    <location>
        <begin position="17"/>
        <end position="85"/>
    </location>
</feature>
<dbReference type="KEGG" id="bts:Btus_2690"/>
<dbReference type="Gene3D" id="1.10.10.10">
    <property type="entry name" value="Winged helix-like DNA-binding domain superfamily/Winged helix DNA-binding domain"/>
    <property type="match status" value="1"/>
</dbReference>
<dbReference type="SMART" id="SM00345">
    <property type="entry name" value="HTH_GNTR"/>
    <property type="match status" value="1"/>
</dbReference>
<dbReference type="SUPFAM" id="SSF46785">
    <property type="entry name" value="Winged helix' DNA-binding domain"/>
    <property type="match status" value="1"/>
</dbReference>
<dbReference type="Pfam" id="PF00392">
    <property type="entry name" value="GntR"/>
    <property type="match status" value="1"/>
</dbReference>
<evidence type="ECO:0000256" key="1">
    <source>
        <dbReference type="ARBA" id="ARBA00023015"/>
    </source>
</evidence>
<dbReference type="Proteomes" id="UP000002368">
    <property type="component" value="Chromosome"/>
</dbReference>
<evidence type="ECO:0000259" key="4">
    <source>
        <dbReference type="PROSITE" id="PS50949"/>
    </source>
</evidence>
<dbReference type="InterPro" id="IPR000524">
    <property type="entry name" value="Tscrpt_reg_HTH_GntR"/>
</dbReference>
<dbReference type="STRING" id="562970.Btus_2690"/>
<dbReference type="AlphaFoldDB" id="D5WU88"/>
<dbReference type="GO" id="GO:0003677">
    <property type="term" value="F:DNA binding"/>
    <property type="evidence" value="ECO:0007669"/>
    <property type="project" value="UniProtKB-KW"/>
</dbReference>
<dbReference type="EMBL" id="CP002017">
    <property type="protein sequence ID" value="ADG07340.1"/>
    <property type="molecule type" value="Genomic_DNA"/>
</dbReference>
<keyword evidence="2" id="KW-0238">DNA-binding</keyword>
<dbReference type="CDD" id="cd07377">
    <property type="entry name" value="WHTH_GntR"/>
    <property type="match status" value="1"/>
</dbReference>
<evidence type="ECO:0000256" key="3">
    <source>
        <dbReference type="ARBA" id="ARBA00023163"/>
    </source>
</evidence>
<dbReference type="InterPro" id="IPR036390">
    <property type="entry name" value="WH_DNA-bd_sf"/>
</dbReference>
<keyword evidence="6" id="KW-1185">Reference proteome</keyword>
<evidence type="ECO:0000256" key="2">
    <source>
        <dbReference type="ARBA" id="ARBA00023125"/>
    </source>
</evidence>
<evidence type="ECO:0000313" key="5">
    <source>
        <dbReference type="EMBL" id="ADG07340.1"/>
    </source>
</evidence>
<protein>
    <submittedName>
        <fullName evidence="5">Transcriptional regulator, GntR family</fullName>
    </submittedName>
</protein>
<dbReference type="RefSeq" id="WP_013076623.1">
    <property type="nucleotide sequence ID" value="NC_014098.1"/>
</dbReference>
<proteinExistence type="predicted"/>
<evidence type="ECO:0000313" key="6">
    <source>
        <dbReference type="Proteomes" id="UP000002368"/>
    </source>
</evidence>
<dbReference type="PANTHER" id="PTHR38445:SF9">
    <property type="entry name" value="HTH-TYPE TRANSCRIPTIONAL REPRESSOR YTRA"/>
    <property type="match status" value="1"/>
</dbReference>
<dbReference type="PROSITE" id="PS50949">
    <property type="entry name" value="HTH_GNTR"/>
    <property type="match status" value="1"/>
</dbReference>